<dbReference type="PROSITE" id="PS00109">
    <property type="entry name" value="PROTEIN_KINASE_TYR"/>
    <property type="match status" value="1"/>
</dbReference>
<name>A0A9P7A908_9AGAM</name>
<dbReference type="AlphaFoldDB" id="A0A9P7A908"/>
<feature type="region of interest" description="Disordered" evidence="1">
    <location>
        <begin position="28"/>
        <end position="47"/>
    </location>
</feature>
<dbReference type="Gene3D" id="1.10.510.10">
    <property type="entry name" value="Transferase(Phosphotransferase) domain 1"/>
    <property type="match status" value="1"/>
</dbReference>
<gene>
    <name evidence="3" type="ORF">HD556DRAFT_1451648</name>
</gene>
<dbReference type="SUPFAM" id="SSF56112">
    <property type="entry name" value="Protein kinase-like (PK-like)"/>
    <property type="match status" value="1"/>
</dbReference>
<proteinExistence type="predicted"/>
<evidence type="ECO:0000259" key="2">
    <source>
        <dbReference type="Pfam" id="PF17667"/>
    </source>
</evidence>
<dbReference type="GO" id="GO:0004672">
    <property type="term" value="F:protein kinase activity"/>
    <property type="evidence" value="ECO:0007669"/>
    <property type="project" value="InterPro"/>
</dbReference>
<dbReference type="GeneID" id="64601756"/>
<dbReference type="Proteomes" id="UP000719766">
    <property type="component" value="Unassembled WGS sequence"/>
</dbReference>
<evidence type="ECO:0000313" key="4">
    <source>
        <dbReference type="Proteomes" id="UP000719766"/>
    </source>
</evidence>
<keyword evidence="4" id="KW-1185">Reference proteome</keyword>
<dbReference type="PANTHER" id="PTHR38248">
    <property type="entry name" value="FUNK1 6"/>
    <property type="match status" value="1"/>
</dbReference>
<feature type="domain" description="Fungal-type protein kinase" evidence="2">
    <location>
        <begin position="216"/>
        <end position="552"/>
    </location>
</feature>
<reference evidence="3" key="1">
    <citation type="journal article" date="2020" name="New Phytol.">
        <title>Comparative genomics reveals dynamic genome evolution in host specialist ectomycorrhizal fungi.</title>
        <authorList>
            <person name="Lofgren L.A."/>
            <person name="Nguyen N.H."/>
            <person name="Vilgalys R."/>
            <person name="Ruytinx J."/>
            <person name="Liao H.L."/>
            <person name="Branco S."/>
            <person name="Kuo A."/>
            <person name="LaButti K."/>
            <person name="Lipzen A."/>
            <person name="Andreopoulos W."/>
            <person name="Pangilinan J."/>
            <person name="Riley R."/>
            <person name="Hundley H."/>
            <person name="Na H."/>
            <person name="Barry K."/>
            <person name="Grigoriev I.V."/>
            <person name="Stajich J.E."/>
            <person name="Kennedy P.G."/>
        </authorList>
    </citation>
    <scope>NUCLEOTIDE SEQUENCE</scope>
    <source>
        <strain evidence="3">S12</strain>
    </source>
</reference>
<dbReference type="RefSeq" id="XP_041152051.1">
    <property type="nucleotide sequence ID" value="XM_041307992.1"/>
</dbReference>
<dbReference type="InterPro" id="IPR011009">
    <property type="entry name" value="Kinase-like_dom_sf"/>
</dbReference>
<organism evidence="3 4">
    <name type="scientific">Suillus plorans</name>
    <dbReference type="NCBI Taxonomy" id="116603"/>
    <lineage>
        <taxon>Eukaryota</taxon>
        <taxon>Fungi</taxon>
        <taxon>Dikarya</taxon>
        <taxon>Basidiomycota</taxon>
        <taxon>Agaricomycotina</taxon>
        <taxon>Agaricomycetes</taxon>
        <taxon>Agaricomycetidae</taxon>
        <taxon>Boletales</taxon>
        <taxon>Suillineae</taxon>
        <taxon>Suillaceae</taxon>
        <taxon>Suillus</taxon>
    </lineage>
</organism>
<dbReference type="InterPro" id="IPR008266">
    <property type="entry name" value="Tyr_kinase_AS"/>
</dbReference>
<evidence type="ECO:0000256" key="1">
    <source>
        <dbReference type="SAM" id="MobiDB-lite"/>
    </source>
</evidence>
<protein>
    <recommendedName>
        <fullName evidence="2">Fungal-type protein kinase domain-containing protein</fullName>
    </recommendedName>
</protein>
<dbReference type="PANTHER" id="PTHR38248:SF2">
    <property type="entry name" value="FUNK1 11"/>
    <property type="match status" value="1"/>
</dbReference>
<evidence type="ECO:0000313" key="3">
    <source>
        <dbReference type="EMBL" id="KAG1784566.1"/>
    </source>
</evidence>
<feature type="region of interest" description="Disordered" evidence="1">
    <location>
        <begin position="730"/>
        <end position="749"/>
    </location>
</feature>
<accession>A0A9P7A908</accession>
<dbReference type="OrthoDB" id="2739948at2759"/>
<comment type="caution">
    <text evidence="3">The sequence shown here is derived from an EMBL/GenBank/DDBJ whole genome shotgun (WGS) entry which is preliminary data.</text>
</comment>
<sequence>MYQQQAAGYDTNAFPVDMAPKITLQLSADSDKASRPSTPPTNPGMPLLVADTPIKLGSSTMHPFTTNARYRVDTLNAMGNETRDYLVGPMPVDEFFEEFLPLPPGYHPPSFTHNAFNGTVSATSEQAAYKPFIDVLKSLVPTLSFVDSHNHEDTTNCKQFSFNIKPDICVYDNPPLEPNCDVSTVEVIIEFKWGSTDNPFREPFGPSDNRQFISDTDKGMDTLGQITSYAAAQLGAQYRTHIFSVLIVHDQARIIRWDREGAIVTRPIFYNVEPHLVNFFSRYAQATPQTRGVDTSVTPADSWEADLAREYLKLPDPTRMFKVEVPAAEEGSESLTLIIPAPVARGFPPVGRGTRTCPALNFKNKKVVMFKDSWRIALPDISPEGDTYKLLKTHNVRNVATCIACHDVPHLPQQHTKTFKFAAAPWACSNKVLTPHAHYRLVLNLVGEALTDFSHSREFVQSVRDALIAHKDAYLSAKVLHRDLSAGNIVIFEGKGILIDWDLAKLVTAQGARQIARTGTWQFMSGHLIANRDASHSVEDDLESSLYVTMWTGLKYSKTTLTDSARSLLITQIFDSDEVLDSGGSSKSRFLVAQTDIVGEVFVGRDALDALVKELIKFFAHRYSVVTSDERRVFNNFREKYAPNGVENINETLKEFLMSNHVYCNEEGMKIMNSPDKIHDYVIEIYNLRLNDPGWPSDDVAVEQEVLRDKKYKTRPAYTKSQLPYRVELTPNGKRRKLEPLPKVETPSPVTSLAGLATL</sequence>
<dbReference type="EMBL" id="JABBWE010000138">
    <property type="protein sequence ID" value="KAG1784566.1"/>
    <property type="molecule type" value="Genomic_DNA"/>
</dbReference>
<dbReference type="Pfam" id="PF17667">
    <property type="entry name" value="Pkinase_fungal"/>
    <property type="match status" value="1"/>
</dbReference>
<dbReference type="InterPro" id="IPR040976">
    <property type="entry name" value="Pkinase_fungal"/>
</dbReference>